<dbReference type="InterPro" id="IPR036890">
    <property type="entry name" value="HATPase_C_sf"/>
</dbReference>
<evidence type="ECO:0008006" key="3">
    <source>
        <dbReference type="Google" id="ProtNLM"/>
    </source>
</evidence>
<dbReference type="Proteomes" id="UP001260980">
    <property type="component" value="Unassembled WGS sequence"/>
</dbReference>
<keyword evidence="2" id="KW-1185">Reference proteome</keyword>
<evidence type="ECO:0000313" key="2">
    <source>
        <dbReference type="Proteomes" id="UP001260980"/>
    </source>
</evidence>
<proteinExistence type="predicted"/>
<protein>
    <recommendedName>
        <fullName evidence="3">Histidine kinase/HSP90-like ATPase domain-containing protein</fullName>
    </recommendedName>
</protein>
<dbReference type="Gene3D" id="3.30.565.10">
    <property type="entry name" value="Histidine kinase-like ATPase, C-terminal domain"/>
    <property type="match status" value="1"/>
</dbReference>
<organism evidence="1 2">
    <name type="scientific">Paenibacillus violae</name>
    <dbReference type="NCBI Taxonomy" id="3077234"/>
    <lineage>
        <taxon>Bacteria</taxon>
        <taxon>Bacillati</taxon>
        <taxon>Bacillota</taxon>
        <taxon>Bacilli</taxon>
        <taxon>Bacillales</taxon>
        <taxon>Paenibacillaceae</taxon>
        <taxon>Paenibacillus</taxon>
    </lineage>
</organism>
<dbReference type="EMBL" id="JAWCUD010000001">
    <property type="protein sequence ID" value="MDU0200181.1"/>
    <property type="molecule type" value="Genomic_DNA"/>
</dbReference>
<accession>A0ABU3R7E5</accession>
<dbReference type="SUPFAM" id="SSF55874">
    <property type="entry name" value="ATPase domain of HSP90 chaperone/DNA topoisomerase II/histidine kinase"/>
    <property type="match status" value="1"/>
</dbReference>
<dbReference type="RefSeq" id="WP_315949556.1">
    <property type="nucleotide sequence ID" value="NZ_JAWCUD010000001.1"/>
</dbReference>
<name>A0ABU3R7E5_9BACL</name>
<sequence length="304" mass="34771">MQIYIPQELNVATSVEFYKETLDRIKIKEPEIVVFRFEKLKFIEPAGMVTLTNLIELIDAEYPEISIRYTFPDGYKTDPFNRAFKAIDFLDDCLFFEKVMGEKIHPGSNERRTTNGLEKLNAKSFNQQYIDHTIQWLKLNVGLKTKSFSFLGTALSEIFNNIIDHSGSPNGGCAFAQHYPSKNQINLCIADSGMGIATRMKTRFTVDHQGNDLVSDADFINFATHKKVSTKTTPKNRGMGLNTLLHIIDNNKGSLQILSNEGSLRYNNGKKRLRDIDGYYKGTLIQISFRTDTLEEEEEEELLW</sequence>
<comment type="caution">
    <text evidence="1">The sequence shown here is derived from an EMBL/GenBank/DDBJ whole genome shotgun (WGS) entry which is preliminary data.</text>
</comment>
<reference evidence="1 2" key="1">
    <citation type="submission" date="2023-10" db="EMBL/GenBank/DDBJ databases">
        <title>Paenibacillus strain PFR10 Genome sequencing and assembly.</title>
        <authorList>
            <person name="Kim I."/>
        </authorList>
    </citation>
    <scope>NUCLEOTIDE SEQUENCE [LARGE SCALE GENOMIC DNA]</scope>
    <source>
        <strain evidence="1 2">PFR10</strain>
    </source>
</reference>
<gene>
    <name evidence="1" type="ORF">RQP52_03715</name>
</gene>
<evidence type="ECO:0000313" key="1">
    <source>
        <dbReference type="EMBL" id="MDU0200181.1"/>
    </source>
</evidence>